<dbReference type="Proteomes" id="UP001165082">
    <property type="component" value="Unassembled WGS sequence"/>
</dbReference>
<organism evidence="1 2">
    <name type="scientific">Triparma retinervis</name>
    <dbReference type="NCBI Taxonomy" id="2557542"/>
    <lineage>
        <taxon>Eukaryota</taxon>
        <taxon>Sar</taxon>
        <taxon>Stramenopiles</taxon>
        <taxon>Ochrophyta</taxon>
        <taxon>Bolidophyceae</taxon>
        <taxon>Parmales</taxon>
        <taxon>Triparmaceae</taxon>
        <taxon>Triparma</taxon>
    </lineage>
</organism>
<name>A0A9W7AJI4_9STRA</name>
<proteinExistence type="predicted"/>
<comment type="caution">
    <text evidence="1">The sequence shown here is derived from an EMBL/GenBank/DDBJ whole genome shotgun (WGS) entry which is preliminary data.</text>
</comment>
<dbReference type="EMBL" id="BRXZ01002875">
    <property type="protein sequence ID" value="GMH72011.1"/>
    <property type="molecule type" value="Genomic_DNA"/>
</dbReference>
<gene>
    <name evidence="1" type="ORF">TrRE_jg791</name>
</gene>
<evidence type="ECO:0000313" key="2">
    <source>
        <dbReference type="Proteomes" id="UP001165082"/>
    </source>
</evidence>
<keyword evidence="2" id="KW-1185">Reference proteome</keyword>
<accession>A0A9W7AJI4</accession>
<sequence length="53" mass="5504">MEEIKAGAAFVGQAIISGGEGIPLIGGITKTIELIMEVAEKKKDADDNMAEIS</sequence>
<feature type="non-terminal residue" evidence="1">
    <location>
        <position position="53"/>
    </location>
</feature>
<protein>
    <submittedName>
        <fullName evidence="1">Uncharacterized protein</fullName>
    </submittedName>
</protein>
<evidence type="ECO:0000313" key="1">
    <source>
        <dbReference type="EMBL" id="GMH72011.1"/>
    </source>
</evidence>
<reference evidence="1" key="1">
    <citation type="submission" date="2022-07" db="EMBL/GenBank/DDBJ databases">
        <title>Genome analysis of Parmales, a sister group of diatoms, reveals the evolutionary specialization of diatoms from phago-mixotrophs to photoautotrophs.</title>
        <authorList>
            <person name="Ban H."/>
            <person name="Sato S."/>
            <person name="Yoshikawa S."/>
            <person name="Kazumasa Y."/>
            <person name="Nakamura Y."/>
            <person name="Ichinomiya M."/>
            <person name="Saitoh K."/>
            <person name="Sato N."/>
            <person name="Blanc-Mathieu R."/>
            <person name="Endo H."/>
            <person name="Kuwata A."/>
            <person name="Ogata H."/>
        </authorList>
    </citation>
    <scope>NUCLEOTIDE SEQUENCE</scope>
</reference>
<dbReference type="AlphaFoldDB" id="A0A9W7AJI4"/>